<dbReference type="Proteomes" id="UP000280837">
    <property type="component" value="Chromosome"/>
</dbReference>
<sequence length="50" mass="5965">MWKTLQHKFMASMADRVPLHLQEAAQKMQLTIDRLENMANLNLFKTDYLE</sequence>
<organism evidence="1">
    <name type="scientific">Acinetobacter variabilis</name>
    <dbReference type="NCBI Taxonomy" id="70346"/>
    <lineage>
        <taxon>Bacteria</taxon>
        <taxon>Pseudomonadati</taxon>
        <taxon>Pseudomonadota</taxon>
        <taxon>Gammaproteobacteria</taxon>
        <taxon>Moraxellales</taxon>
        <taxon>Moraxellaceae</taxon>
        <taxon>Acinetobacter</taxon>
    </lineage>
</organism>
<reference evidence="1" key="2">
    <citation type="submission" date="2021-06" db="EMBL/GenBank/DDBJ databases">
        <authorList>
            <person name="Diorio-Toth L."/>
        </authorList>
    </citation>
    <scope>NUCLEOTIDE SEQUENCE</scope>
    <source>
        <strain evidence="1">AV_175</strain>
    </source>
</reference>
<accession>A0A8F6M5I3</accession>
<reference evidence="1" key="1">
    <citation type="journal article" date="2019" name="Nat. Commun.">
        <title>Spatiotemporal dynamics of multidrug resistant bacteria on intensive care unit surfaces.</title>
        <authorList>
            <person name="D'Souza A.W."/>
            <person name="Potter R.F."/>
            <person name="Wallace M."/>
            <person name="Shupe A."/>
            <person name="Patel S."/>
            <person name="Sun X."/>
            <person name="Gul D."/>
            <person name="Kwon J.H."/>
            <person name="Andleeb S."/>
            <person name="Burnham C.D."/>
            <person name="Dantas G."/>
        </authorList>
    </citation>
    <scope>NUCLEOTIDE SEQUENCE</scope>
    <source>
        <strain evidence="1">AV_175</strain>
    </source>
</reference>
<protein>
    <submittedName>
        <fullName evidence="1">Uncharacterized protein</fullName>
    </submittedName>
</protein>
<dbReference type="EMBL" id="CP078027">
    <property type="protein sequence ID" value="QXR20047.1"/>
    <property type="molecule type" value="Genomic_DNA"/>
</dbReference>
<name>A0A8F6M5I3_9GAMM</name>
<proteinExistence type="predicted"/>
<gene>
    <name evidence="1" type="ORF">EGK58_003825</name>
</gene>
<dbReference type="AlphaFoldDB" id="A0A8F6M5I3"/>
<evidence type="ECO:0000313" key="1">
    <source>
        <dbReference type="EMBL" id="QXR20047.1"/>
    </source>
</evidence>
<dbReference type="RefSeq" id="WP_171431219.1">
    <property type="nucleotide sequence ID" value="NZ_CP078027.1"/>
</dbReference>